<dbReference type="GO" id="GO:0048040">
    <property type="term" value="F:UDP-glucuronate decarboxylase activity"/>
    <property type="evidence" value="ECO:0007669"/>
    <property type="project" value="TreeGrafter"/>
</dbReference>
<protein>
    <submittedName>
        <fullName evidence="7">NAD-dependent epimerase/dehydratase family protein</fullName>
    </submittedName>
</protein>
<evidence type="ECO:0000256" key="3">
    <source>
        <dbReference type="ARBA" id="ARBA00023027"/>
    </source>
</evidence>
<dbReference type="InterPro" id="IPR044516">
    <property type="entry name" value="UXS-like"/>
</dbReference>
<dbReference type="PANTHER" id="PTHR43078">
    <property type="entry name" value="UDP-GLUCURONIC ACID DECARBOXYLASE-RELATED"/>
    <property type="match status" value="1"/>
</dbReference>
<dbReference type="GO" id="GO:0070403">
    <property type="term" value="F:NAD+ binding"/>
    <property type="evidence" value="ECO:0007669"/>
    <property type="project" value="InterPro"/>
</dbReference>
<dbReference type="PANTHER" id="PTHR43078:SF6">
    <property type="entry name" value="UDP-GLUCURONIC ACID DECARBOXYLASE 1"/>
    <property type="match status" value="1"/>
</dbReference>
<evidence type="ECO:0000259" key="6">
    <source>
        <dbReference type="Pfam" id="PF01370"/>
    </source>
</evidence>
<keyword evidence="4" id="KW-0456">Lyase</keyword>
<comment type="cofactor">
    <cofactor evidence="1">
        <name>NAD(+)</name>
        <dbReference type="ChEBI" id="CHEBI:57540"/>
    </cofactor>
</comment>
<dbReference type="Gene3D" id="3.40.50.720">
    <property type="entry name" value="NAD(P)-binding Rossmann-like Domain"/>
    <property type="match status" value="2"/>
</dbReference>
<evidence type="ECO:0000313" key="7">
    <source>
        <dbReference type="EMBL" id="QOV47474.1"/>
    </source>
</evidence>
<dbReference type="Pfam" id="PF01370">
    <property type="entry name" value="Epimerase"/>
    <property type="match status" value="1"/>
</dbReference>
<reference evidence="7 8" key="1">
    <citation type="submission" date="2020-10" db="EMBL/GenBank/DDBJ databases">
        <title>Streptomyces chromofuscus complate genome analysis.</title>
        <authorList>
            <person name="Anwar N."/>
        </authorList>
    </citation>
    <scope>NUCLEOTIDE SEQUENCE [LARGE SCALE GENOMIC DNA]</scope>
    <source>
        <strain evidence="7 8">DSM 40273</strain>
    </source>
</reference>
<dbReference type="SUPFAM" id="SSF51735">
    <property type="entry name" value="NAD(P)-binding Rossmann-fold domains"/>
    <property type="match status" value="1"/>
</dbReference>
<evidence type="ECO:0000256" key="1">
    <source>
        <dbReference type="ARBA" id="ARBA00001911"/>
    </source>
</evidence>
<evidence type="ECO:0000313" key="8">
    <source>
        <dbReference type="Proteomes" id="UP000594008"/>
    </source>
</evidence>
<dbReference type="InterPro" id="IPR001509">
    <property type="entry name" value="Epimerase_deHydtase"/>
</dbReference>
<organism evidence="7 8">
    <name type="scientific">Streptomyces chromofuscus</name>
    <dbReference type="NCBI Taxonomy" id="42881"/>
    <lineage>
        <taxon>Bacteria</taxon>
        <taxon>Bacillati</taxon>
        <taxon>Actinomycetota</taxon>
        <taxon>Actinomycetes</taxon>
        <taxon>Kitasatosporales</taxon>
        <taxon>Streptomycetaceae</taxon>
        <taxon>Streptomyces</taxon>
    </lineage>
</organism>
<feature type="domain" description="NAD-dependent epimerase/dehydratase" evidence="6">
    <location>
        <begin position="16"/>
        <end position="245"/>
    </location>
</feature>
<dbReference type="Proteomes" id="UP000594008">
    <property type="component" value="Chromosome"/>
</dbReference>
<dbReference type="EMBL" id="CP063374">
    <property type="protein sequence ID" value="QOV47474.1"/>
    <property type="molecule type" value="Genomic_DNA"/>
</dbReference>
<sequence>MTFSAMSTARPGWKRALVTGGAGFLGSHLCERLLDGGVGVDCVDNLSSGSADHVRHLAGRPGFRLLQLDVADPGAPDALAGPYDLVLHCAGPASPADCRDRPLDVLDTAGLGTRNALAVADRAGARFLLASAGRVHGDPLGVPRPQEVRGDAGPDGPCEVYDVAKRFSEALTAAYATAHGTDAGIVRLFDTYGPRMRTDDPQSIPAFVEQALTGGPVIVTDDGTGARSLCYVDDVVDGVLRVAASRSLRPVDIGGGDETTVQEIARRVIDLTGSRADLRFGTAHAPDRARRRPDPSFACELFGWMPRVSWEEGFKRTIAHVAGGRQGAGGRERTGGPSPLPEGGTRHACCW</sequence>
<evidence type="ECO:0000256" key="5">
    <source>
        <dbReference type="SAM" id="MobiDB-lite"/>
    </source>
</evidence>
<dbReference type="KEGG" id="schf:IPT68_05105"/>
<accession>A0A7M2TGY2</accession>
<gene>
    <name evidence="7" type="ORF">IPT68_05105</name>
</gene>
<proteinExistence type="predicted"/>
<evidence type="ECO:0000256" key="2">
    <source>
        <dbReference type="ARBA" id="ARBA00022793"/>
    </source>
</evidence>
<dbReference type="InterPro" id="IPR036291">
    <property type="entry name" value="NAD(P)-bd_dom_sf"/>
</dbReference>
<name>A0A7M2TGY2_STRCW</name>
<dbReference type="GO" id="GO:0005737">
    <property type="term" value="C:cytoplasm"/>
    <property type="evidence" value="ECO:0007669"/>
    <property type="project" value="TreeGrafter"/>
</dbReference>
<feature type="region of interest" description="Disordered" evidence="5">
    <location>
        <begin position="322"/>
        <end position="351"/>
    </location>
</feature>
<dbReference type="AlphaFoldDB" id="A0A7M2TGY2"/>
<keyword evidence="8" id="KW-1185">Reference proteome</keyword>
<dbReference type="GO" id="GO:0042732">
    <property type="term" value="P:D-xylose metabolic process"/>
    <property type="evidence" value="ECO:0007669"/>
    <property type="project" value="InterPro"/>
</dbReference>
<evidence type="ECO:0000256" key="4">
    <source>
        <dbReference type="ARBA" id="ARBA00023239"/>
    </source>
</evidence>
<keyword evidence="3" id="KW-0520">NAD</keyword>
<keyword evidence="2" id="KW-0210">Decarboxylase</keyword>